<proteinExistence type="inferred from homology"/>
<name>A0A9D2RNI5_9MICO</name>
<protein>
    <submittedName>
        <fullName evidence="3">AGE family epimerase/isomerase</fullName>
    </submittedName>
</protein>
<comment type="caution">
    <text evidence="3">The sequence shown here is derived from an EMBL/GenBank/DDBJ whole genome shotgun (WGS) entry which is preliminary data.</text>
</comment>
<dbReference type="SUPFAM" id="SSF48208">
    <property type="entry name" value="Six-hairpin glycosidases"/>
    <property type="match status" value="1"/>
</dbReference>
<evidence type="ECO:0000313" key="3">
    <source>
        <dbReference type="EMBL" id="HJB10205.1"/>
    </source>
</evidence>
<evidence type="ECO:0000313" key="4">
    <source>
        <dbReference type="Proteomes" id="UP000823823"/>
    </source>
</evidence>
<evidence type="ECO:0000256" key="2">
    <source>
        <dbReference type="ARBA" id="ARBA00023235"/>
    </source>
</evidence>
<dbReference type="EMBL" id="DWZH01000049">
    <property type="protein sequence ID" value="HJB10205.1"/>
    <property type="molecule type" value="Genomic_DNA"/>
</dbReference>
<evidence type="ECO:0000256" key="1">
    <source>
        <dbReference type="ARBA" id="ARBA00008558"/>
    </source>
</evidence>
<dbReference type="InterPro" id="IPR012341">
    <property type="entry name" value="6hp_glycosidase-like_sf"/>
</dbReference>
<dbReference type="AlphaFoldDB" id="A0A9D2RNI5"/>
<keyword evidence="2" id="KW-0413">Isomerase</keyword>
<reference evidence="3" key="1">
    <citation type="journal article" date="2021" name="PeerJ">
        <title>Extensive microbial diversity within the chicken gut microbiome revealed by metagenomics and culture.</title>
        <authorList>
            <person name="Gilroy R."/>
            <person name="Ravi A."/>
            <person name="Getino M."/>
            <person name="Pursley I."/>
            <person name="Horton D.L."/>
            <person name="Alikhan N.F."/>
            <person name="Baker D."/>
            <person name="Gharbi K."/>
            <person name="Hall N."/>
            <person name="Watson M."/>
            <person name="Adriaenssens E.M."/>
            <person name="Foster-Nyarko E."/>
            <person name="Jarju S."/>
            <person name="Secka A."/>
            <person name="Antonio M."/>
            <person name="Oren A."/>
            <person name="Chaudhuri R.R."/>
            <person name="La Ragione R."/>
            <person name="Hildebrand F."/>
            <person name="Pallen M.J."/>
        </authorList>
    </citation>
    <scope>NUCLEOTIDE SEQUENCE</scope>
    <source>
        <strain evidence="3">ChiHjej13B12-24818</strain>
    </source>
</reference>
<dbReference type="Pfam" id="PF07221">
    <property type="entry name" value="GlcNAc_2-epim"/>
    <property type="match status" value="1"/>
</dbReference>
<dbReference type="GO" id="GO:0016853">
    <property type="term" value="F:isomerase activity"/>
    <property type="evidence" value="ECO:0007669"/>
    <property type="project" value="UniProtKB-KW"/>
</dbReference>
<sequence length="410" mass="45694">MSSTAVPVPSDPREHLEQVILPFWLEHGIDPEAGGFFTCFDNRGAQRVSTDKFTWSQGRFVWLLARAARLAQQELLSVDAQRMLDAARAGARFLLEHAVLPDATTRFVVGRWGGPPESTDQPERSVYADWFTVMGLSELARATGERHWLEAARPVLERSRADHLAGTAPTPPYEIPAGHEAYGPRMILTNTLLVHAQAAEALRVAGPEREQLREAMEAVLSHRLPDATFSEMPGPDPQSLVSRHRVPGHGIEGIWVILESLDLLGDERDRAPLLESLEALCELGWDREHGGLLRYCDREGPVAPQGTASGTPYEQLVSSTWSTKLWWVHSEAAATTAIAARRHGSESAARWHRRIWEYTLATFPGGEDGEEWIQIRDREGAPLDQVVALPVKDPFHICRNLMQMVELDRG</sequence>
<dbReference type="PANTHER" id="PTHR15108">
    <property type="entry name" value="N-ACYLGLUCOSAMINE-2-EPIMERASE"/>
    <property type="match status" value="1"/>
</dbReference>
<dbReference type="InterPro" id="IPR008928">
    <property type="entry name" value="6-hairpin_glycosidase_sf"/>
</dbReference>
<dbReference type="InterPro" id="IPR010819">
    <property type="entry name" value="AGE/CE"/>
</dbReference>
<dbReference type="GO" id="GO:0005975">
    <property type="term" value="P:carbohydrate metabolic process"/>
    <property type="evidence" value="ECO:0007669"/>
    <property type="project" value="InterPro"/>
</dbReference>
<gene>
    <name evidence="3" type="ORF">H9786_06695</name>
</gene>
<accession>A0A9D2RNI5</accession>
<dbReference type="Proteomes" id="UP000823823">
    <property type="component" value="Unassembled WGS sequence"/>
</dbReference>
<dbReference type="Gene3D" id="1.50.10.10">
    <property type="match status" value="1"/>
</dbReference>
<organism evidence="3 4">
    <name type="scientific">Candidatus Brachybacterium merdavium</name>
    <dbReference type="NCBI Taxonomy" id="2838513"/>
    <lineage>
        <taxon>Bacteria</taxon>
        <taxon>Bacillati</taxon>
        <taxon>Actinomycetota</taxon>
        <taxon>Actinomycetes</taxon>
        <taxon>Micrococcales</taxon>
        <taxon>Dermabacteraceae</taxon>
        <taxon>Brachybacterium</taxon>
    </lineage>
</organism>
<reference evidence="3" key="2">
    <citation type="submission" date="2021-04" db="EMBL/GenBank/DDBJ databases">
        <authorList>
            <person name="Gilroy R."/>
        </authorList>
    </citation>
    <scope>NUCLEOTIDE SEQUENCE</scope>
    <source>
        <strain evidence="3">ChiHjej13B12-24818</strain>
    </source>
</reference>
<comment type="similarity">
    <text evidence="1">Belongs to the N-acylglucosamine 2-epimerase family.</text>
</comment>